<dbReference type="Proteomes" id="UP000194127">
    <property type="component" value="Unassembled WGS sequence"/>
</dbReference>
<dbReference type="InterPro" id="IPR023214">
    <property type="entry name" value="HAD_sf"/>
</dbReference>
<feature type="region of interest" description="Disordered" evidence="1">
    <location>
        <begin position="29"/>
        <end position="56"/>
    </location>
</feature>
<evidence type="ECO:0000313" key="3">
    <source>
        <dbReference type="EMBL" id="OSX66083.1"/>
    </source>
</evidence>
<organism evidence="3 4">
    <name type="scientific">Postia placenta MAD-698-R-SB12</name>
    <dbReference type="NCBI Taxonomy" id="670580"/>
    <lineage>
        <taxon>Eukaryota</taxon>
        <taxon>Fungi</taxon>
        <taxon>Dikarya</taxon>
        <taxon>Basidiomycota</taxon>
        <taxon>Agaricomycotina</taxon>
        <taxon>Agaricomycetes</taxon>
        <taxon>Polyporales</taxon>
        <taxon>Adustoporiaceae</taxon>
        <taxon>Rhodonia</taxon>
    </lineage>
</organism>
<dbReference type="InterPro" id="IPR050365">
    <property type="entry name" value="TIM50"/>
</dbReference>
<sequence>MFCTRPSAREHDIDVDEGATHLVVAEGQVEEETAKRVARESEKQHTRESSTVTTGQGARVSALVALLDGETTVNASPAATLDADVDIIVPPTPSRLLPVSETDGLTSGAVQPPGSTGHDISVEQRTHTSDSAEESDGSFTEEDALKDLLRVDAEAEEQMLIRKGGMGIPMGPDGNPRPLLPPIAPQHQGRKCLVLDLDETLVHSSLRPVPSPDYVVPVEIEAYWHNFYVLKRPGVDSFLKRMGEIYEVVVFTASLSKYADPVLDRLDPDRAVAHRLFRESCYNHRGNYVKDLSQLGRPIAETIIIDNSPASYIFHPHNAVPISSWFNDQHDTELTDLFPFLADLGSASGDVRGILNVSLDSVS</sequence>
<dbReference type="PANTHER" id="PTHR12210">
    <property type="entry name" value="DULLARD PROTEIN PHOSPHATASE"/>
    <property type="match status" value="1"/>
</dbReference>
<dbReference type="PROSITE" id="PS50969">
    <property type="entry name" value="FCP1"/>
    <property type="match status" value="1"/>
</dbReference>
<dbReference type="STRING" id="670580.A0A1X6NCI1"/>
<keyword evidence="4" id="KW-1185">Reference proteome</keyword>
<dbReference type="InterPro" id="IPR011948">
    <property type="entry name" value="Dullard_phosphatase"/>
</dbReference>
<dbReference type="NCBIfam" id="TIGR02251">
    <property type="entry name" value="HIF-SF_euk"/>
    <property type="match status" value="1"/>
</dbReference>
<dbReference type="GeneID" id="36328946"/>
<dbReference type="SUPFAM" id="SSF56784">
    <property type="entry name" value="HAD-like"/>
    <property type="match status" value="1"/>
</dbReference>
<evidence type="ECO:0000256" key="1">
    <source>
        <dbReference type="SAM" id="MobiDB-lite"/>
    </source>
</evidence>
<feature type="region of interest" description="Disordered" evidence="1">
    <location>
        <begin position="98"/>
        <end position="142"/>
    </location>
</feature>
<gene>
    <name evidence="3" type="ORF">POSPLADRAFT_1130852</name>
</gene>
<evidence type="ECO:0000313" key="4">
    <source>
        <dbReference type="Proteomes" id="UP000194127"/>
    </source>
</evidence>
<feature type="domain" description="FCP1 homology" evidence="2">
    <location>
        <begin position="186"/>
        <end position="344"/>
    </location>
</feature>
<dbReference type="FunFam" id="3.40.50.1000:FF:000093">
    <property type="entry name" value="NLI interacting factor-like phosphatase family protein"/>
    <property type="match status" value="1"/>
</dbReference>
<dbReference type="EMBL" id="KZ110592">
    <property type="protein sequence ID" value="OSX66083.1"/>
    <property type="molecule type" value="Genomic_DNA"/>
</dbReference>
<dbReference type="SMART" id="SM00577">
    <property type="entry name" value="CPDc"/>
    <property type="match status" value="1"/>
</dbReference>
<reference evidence="3 4" key="1">
    <citation type="submission" date="2017-04" db="EMBL/GenBank/DDBJ databases">
        <title>Genome Sequence of the Model Brown-Rot Fungus Postia placenta SB12.</title>
        <authorList>
            <consortium name="DOE Joint Genome Institute"/>
            <person name="Gaskell J."/>
            <person name="Kersten P."/>
            <person name="Larrondo L.F."/>
            <person name="Canessa P."/>
            <person name="Martinez D."/>
            <person name="Hibbett D."/>
            <person name="Schmoll M."/>
            <person name="Kubicek C.P."/>
            <person name="Martinez A.T."/>
            <person name="Yadav J."/>
            <person name="Master E."/>
            <person name="Magnuson J.K."/>
            <person name="James T."/>
            <person name="Yaver D."/>
            <person name="Berka R."/>
            <person name="Labutti K."/>
            <person name="Lipzen A."/>
            <person name="Aerts A."/>
            <person name="Barry K."/>
            <person name="Henrissat B."/>
            <person name="Blanchette R."/>
            <person name="Grigoriev I."/>
            <person name="Cullen D."/>
        </authorList>
    </citation>
    <scope>NUCLEOTIDE SEQUENCE [LARGE SCALE GENOMIC DNA]</scope>
    <source>
        <strain evidence="3 4">MAD-698-R-SB12</strain>
    </source>
</reference>
<dbReference type="InterPro" id="IPR036412">
    <property type="entry name" value="HAD-like_sf"/>
</dbReference>
<dbReference type="InterPro" id="IPR004274">
    <property type="entry name" value="FCP1_dom"/>
</dbReference>
<protein>
    <recommendedName>
        <fullName evidence="2">FCP1 homology domain-containing protein</fullName>
    </recommendedName>
</protein>
<proteinExistence type="predicted"/>
<dbReference type="GO" id="GO:0016791">
    <property type="term" value="F:phosphatase activity"/>
    <property type="evidence" value="ECO:0007669"/>
    <property type="project" value="InterPro"/>
</dbReference>
<dbReference type="RefSeq" id="XP_024342877.1">
    <property type="nucleotide sequence ID" value="XM_024483997.1"/>
</dbReference>
<dbReference type="AlphaFoldDB" id="A0A1X6NCI1"/>
<accession>A0A1X6NCI1</accession>
<feature type="compositionally biased region" description="Basic and acidic residues" evidence="1">
    <location>
        <begin position="120"/>
        <end position="130"/>
    </location>
</feature>
<name>A0A1X6NCI1_9APHY</name>
<dbReference type="OrthoDB" id="277011at2759"/>
<dbReference type="Pfam" id="PF03031">
    <property type="entry name" value="NIF"/>
    <property type="match status" value="1"/>
</dbReference>
<evidence type="ECO:0000259" key="2">
    <source>
        <dbReference type="PROSITE" id="PS50969"/>
    </source>
</evidence>
<dbReference type="Gene3D" id="3.40.50.1000">
    <property type="entry name" value="HAD superfamily/HAD-like"/>
    <property type="match status" value="1"/>
</dbReference>
<dbReference type="CDD" id="cd07521">
    <property type="entry name" value="HAD_FCP1-like"/>
    <property type="match status" value="1"/>
</dbReference>
<feature type="compositionally biased region" description="Basic and acidic residues" evidence="1">
    <location>
        <begin position="32"/>
        <end position="48"/>
    </location>
</feature>
<feature type="compositionally biased region" description="Acidic residues" evidence="1">
    <location>
        <begin position="131"/>
        <end position="142"/>
    </location>
</feature>